<dbReference type="GO" id="GO:0052717">
    <property type="term" value="F:tRNA-specific adenosine-34 deaminase activity"/>
    <property type="evidence" value="ECO:0007669"/>
    <property type="project" value="UniProtKB-EC"/>
</dbReference>
<evidence type="ECO:0000256" key="2">
    <source>
        <dbReference type="ARBA" id="ARBA00022833"/>
    </source>
</evidence>
<comment type="caution">
    <text evidence="4">The sequence shown here is derived from an EMBL/GenBank/DDBJ whole genome shotgun (WGS) entry which is preliminary data.</text>
</comment>
<evidence type="ECO:0000313" key="4">
    <source>
        <dbReference type="EMBL" id="EJU21066.1"/>
    </source>
</evidence>
<keyword evidence="2" id="KW-0862">Zinc</keyword>
<dbReference type="PATRIC" id="fig|796941.3.peg.1798"/>
<dbReference type="GO" id="GO:0002100">
    <property type="term" value="P:tRNA wobble adenosine to inosine editing"/>
    <property type="evidence" value="ECO:0007669"/>
    <property type="project" value="InterPro"/>
</dbReference>
<dbReference type="RefSeq" id="WP_009531474.1">
    <property type="nucleotide sequence ID" value="NZ_ALNK01000030.1"/>
</dbReference>
<dbReference type="PROSITE" id="PS00903">
    <property type="entry name" value="CYT_DCMP_DEAMINASES_1"/>
    <property type="match status" value="1"/>
</dbReference>
<dbReference type="PANTHER" id="PTHR11079:SF202">
    <property type="entry name" value="TRNA-SPECIFIC ADENOSINE DEAMINASE"/>
    <property type="match status" value="1"/>
</dbReference>
<dbReference type="Pfam" id="PF00383">
    <property type="entry name" value="dCMP_cyt_deam_1"/>
    <property type="match status" value="1"/>
</dbReference>
<evidence type="ECO:0000259" key="3">
    <source>
        <dbReference type="PROSITE" id="PS51747"/>
    </source>
</evidence>
<dbReference type="CDD" id="cd01285">
    <property type="entry name" value="nucleoside_deaminase"/>
    <property type="match status" value="1"/>
</dbReference>
<keyword evidence="5" id="KW-1185">Reference proteome</keyword>
<organism evidence="4 5">
    <name type="scientific">Peptoanaerobacter stomatis</name>
    <dbReference type="NCBI Taxonomy" id="796937"/>
    <lineage>
        <taxon>Bacteria</taxon>
        <taxon>Bacillati</taxon>
        <taxon>Bacillota</taxon>
        <taxon>Clostridia</taxon>
        <taxon>Peptostreptococcales</taxon>
        <taxon>Filifactoraceae</taxon>
        <taxon>Peptoanaerobacter</taxon>
    </lineage>
</organism>
<dbReference type="EMBL" id="ALNK01000030">
    <property type="protein sequence ID" value="EJU21066.1"/>
    <property type="molecule type" value="Genomic_DNA"/>
</dbReference>
<protein>
    <submittedName>
        <fullName evidence="4">Putative tRNA-specific adenosine deaminase</fullName>
    </submittedName>
</protein>
<dbReference type="AlphaFoldDB" id="J4W4W5"/>
<dbReference type="InterPro" id="IPR016193">
    <property type="entry name" value="Cytidine_deaminase-like"/>
</dbReference>
<dbReference type="PANTHER" id="PTHR11079">
    <property type="entry name" value="CYTOSINE DEAMINASE FAMILY MEMBER"/>
    <property type="match status" value="1"/>
</dbReference>
<proteinExistence type="predicted"/>
<evidence type="ECO:0000313" key="5">
    <source>
        <dbReference type="Proteomes" id="UP000005244"/>
    </source>
</evidence>
<sequence length="154" mass="17719">MDNYNPYFMRLALKNAVKAYYKNEVPVGCVIIRNNEIIAQAYNTKNAEQCVTRHAELIAIEQASKNKGSFILDDCEMYVTLEPCLMCIGAIIQSRIKKLYIGATDETMGSVISKIPIIKDELVYPYKLDYSFKKTISSKILTRFFKKIREKNKI</sequence>
<gene>
    <name evidence="4" type="ORF">HMPREF1143_0079</name>
</gene>
<accession>J4W4W5</accession>
<dbReference type="InterPro" id="IPR002125">
    <property type="entry name" value="CMP_dCMP_dom"/>
</dbReference>
<dbReference type="InterPro" id="IPR016192">
    <property type="entry name" value="APOBEC/CMP_deaminase_Zn-bd"/>
</dbReference>
<dbReference type="GO" id="GO:0008270">
    <property type="term" value="F:zinc ion binding"/>
    <property type="evidence" value="ECO:0007669"/>
    <property type="project" value="InterPro"/>
</dbReference>
<dbReference type="Gene3D" id="3.40.140.10">
    <property type="entry name" value="Cytidine Deaminase, domain 2"/>
    <property type="match status" value="1"/>
</dbReference>
<evidence type="ECO:0000256" key="1">
    <source>
        <dbReference type="ARBA" id="ARBA00022723"/>
    </source>
</evidence>
<reference evidence="4 5" key="1">
    <citation type="submission" date="2012-07" db="EMBL/GenBank/DDBJ databases">
        <authorList>
            <person name="Durkin A.S."/>
            <person name="McCorrison J."/>
            <person name="Torralba M."/>
            <person name="Gillis M."/>
            <person name="Methe B."/>
            <person name="Sutton G."/>
            <person name="Nelson K.E."/>
        </authorList>
    </citation>
    <scope>NUCLEOTIDE SEQUENCE [LARGE SCALE GENOMIC DNA]</scope>
    <source>
        <strain evidence="4 5">OBRC8</strain>
    </source>
</reference>
<dbReference type="SUPFAM" id="SSF53927">
    <property type="entry name" value="Cytidine deaminase-like"/>
    <property type="match status" value="1"/>
</dbReference>
<keyword evidence="1" id="KW-0479">Metal-binding</keyword>
<dbReference type="PROSITE" id="PS51747">
    <property type="entry name" value="CYT_DCMP_DEAMINASES_2"/>
    <property type="match status" value="1"/>
</dbReference>
<dbReference type="Proteomes" id="UP000005244">
    <property type="component" value="Unassembled WGS sequence"/>
</dbReference>
<name>J4W4W5_9FIRM</name>
<feature type="domain" description="CMP/dCMP-type deaminase" evidence="3">
    <location>
        <begin position="3"/>
        <end position="113"/>
    </location>
</feature>